<evidence type="ECO:0000256" key="6">
    <source>
        <dbReference type="SAM" id="MobiDB-lite"/>
    </source>
</evidence>
<dbReference type="EMBL" id="MUZR01000011">
    <property type="protein sequence ID" value="OOC10681.1"/>
    <property type="molecule type" value="Genomic_DNA"/>
</dbReference>
<evidence type="ECO:0000256" key="3">
    <source>
        <dbReference type="ARBA" id="ARBA00022692"/>
    </source>
</evidence>
<evidence type="ECO:0000256" key="1">
    <source>
        <dbReference type="ARBA" id="ARBA00004651"/>
    </source>
</evidence>
<dbReference type="GO" id="GO:0044341">
    <property type="term" value="P:sodium-dependent phosphate transport"/>
    <property type="evidence" value="ECO:0007669"/>
    <property type="project" value="InterPro"/>
</dbReference>
<sequence>MTGAPDTGALALIAGFLGGLGLFLLGMHLMAEGLRTAGGRTLKSILGNWTRTRIRALSVGIGVTALVQSSSAVTLSIIGFANAGLLTVSQSVWVVFGSSMGTTATGWLVSLLGLEFSIQALALPAVGIGGLVYILARGARARHLGLALAGFGLLFLGIDVLRETFVGVSEAMDLGHIARPGLAGILLMMATGLGLTMLMQSSSAAIAMALTAAMSGAISLEAAAAAMIGAHLGTSVKAVIVVIGATANAKRVAAALVIFKLISTVIALALLPVLSATLLSTEDGVLAAPPVVLLALYHTLFNLLGILLMLPLASPLIRYLQGRFRGTDLDEARPRYLDRSSAGVPELALQALIMETERVGDLSHRMARKALGEVPPDERKMQLRHSIVEDLAGAIGEFATQTGHTTMTDATAEGIAGTVRVARYYQDIADQAGEIAGLRREAGNDATPAISTRRRAWQGRVIHALDRSRVETEDDVGEQEMNQAMTEVEEAYQDLKAALLREGTFGSLSMAEMDRQLRIISLARRMAGQAAKARAHLQAVRVLSDGGASGSRRNNARGDRAWTRTL</sequence>
<dbReference type="STRING" id="252474.B1A74_04410"/>
<feature type="transmembrane region" description="Helical" evidence="7">
    <location>
        <begin position="121"/>
        <end position="138"/>
    </location>
</feature>
<protein>
    <submittedName>
        <fullName evidence="8">Na/Pi-cotransporter II-like protein</fullName>
    </submittedName>
</protein>
<dbReference type="AlphaFoldDB" id="A0A1V3A019"/>
<evidence type="ECO:0000256" key="7">
    <source>
        <dbReference type="SAM" id="Phobius"/>
    </source>
</evidence>
<keyword evidence="2" id="KW-1003">Cell membrane</keyword>
<name>A0A1V3A019_9GAMM</name>
<evidence type="ECO:0000313" key="9">
    <source>
        <dbReference type="Proteomes" id="UP000189177"/>
    </source>
</evidence>
<comment type="caution">
    <text evidence="8">The sequence shown here is derived from an EMBL/GenBank/DDBJ whole genome shotgun (WGS) entry which is preliminary data.</text>
</comment>
<keyword evidence="3 7" id="KW-0812">Transmembrane</keyword>
<feature type="transmembrane region" description="Helical" evidence="7">
    <location>
        <begin position="54"/>
        <end position="80"/>
    </location>
</feature>
<reference evidence="8 9" key="1">
    <citation type="submission" date="2017-02" db="EMBL/GenBank/DDBJ databases">
        <title>Genomic diversity within the haloalkaliphilic genus Thioalkalivibrio.</title>
        <authorList>
            <person name="Ahn A.-C."/>
            <person name="Meier-Kolthoff J."/>
            <person name="Overmars L."/>
            <person name="Richter M."/>
            <person name="Woyke T."/>
            <person name="Sorokin D.Y."/>
            <person name="Muyzer G."/>
        </authorList>
    </citation>
    <scope>NUCLEOTIDE SEQUENCE [LARGE SCALE GENOMIC DNA]</scope>
    <source>
        <strain evidence="8 9">HL17</strain>
    </source>
</reference>
<dbReference type="PANTHER" id="PTHR10010:SF46">
    <property type="entry name" value="SODIUM-DEPENDENT PHOSPHATE TRANSPORT PROTEIN 2B"/>
    <property type="match status" value="1"/>
</dbReference>
<evidence type="ECO:0000256" key="2">
    <source>
        <dbReference type="ARBA" id="ARBA00022475"/>
    </source>
</evidence>
<dbReference type="RefSeq" id="WP_077243878.1">
    <property type="nucleotide sequence ID" value="NZ_MUZR01000011.1"/>
</dbReference>
<evidence type="ECO:0000313" key="8">
    <source>
        <dbReference type="EMBL" id="OOC10681.1"/>
    </source>
</evidence>
<dbReference type="OrthoDB" id="9763003at2"/>
<feature type="transmembrane region" description="Helical" evidence="7">
    <location>
        <begin position="182"/>
        <end position="210"/>
    </location>
</feature>
<evidence type="ECO:0000256" key="5">
    <source>
        <dbReference type="ARBA" id="ARBA00023136"/>
    </source>
</evidence>
<dbReference type="GO" id="GO:0005436">
    <property type="term" value="F:sodium:phosphate symporter activity"/>
    <property type="evidence" value="ECO:0007669"/>
    <property type="project" value="InterPro"/>
</dbReference>
<organism evidence="8 9">
    <name type="scientific">Thioalkalivibrio halophilus</name>
    <dbReference type="NCBI Taxonomy" id="252474"/>
    <lineage>
        <taxon>Bacteria</taxon>
        <taxon>Pseudomonadati</taxon>
        <taxon>Pseudomonadota</taxon>
        <taxon>Gammaproteobacteria</taxon>
        <taxon>Chromatiales</taxon>
        <taxon>Ectothiorhodospiraceae</taxon>
        <taxon>Thioalkalivibrio</taxon>
    </lineage>
</organism>
<dbReference type="PANTHER" id="PTHR10010">
    <property type="entry name" value="SOLUTE CARRIER FAMILY 34 SODIUM PHOSPHATE , MEMBER 2-RELATED"/>
    <property type="match status" value="1"/>
</dbReference>
<comment type="subcellular location">
    <subcellularLocation>
        <location evidence="1">Cell membrane</location>
        <topology evidence="1">Multi-pass membrane protein</topology>
    </subcellularLocation>
</comment>
<dbReference type="GO" id="GO:0005886">
    <property type="term" value="C:plasma membrane"/>
    <property type="evidence" value="ECO:0007669"/>
    <property type="project" value="UniProtKB-SubCell"/>
</dbReference>
<feature type="transmembrane region" description="Helical" evidence="7">
    <location>
        <begin position="92"/>
        <end position="114"/>
    </location>
</feature>
<feature type="region of interest" description="Disordered" evidence="6">
    <location>
        <begin position="544"/>
        <end position="566"/>
    </location>
</feature>
<feature type="transmembrane region" description="Helical" evidence="7">
    <location>
        <begin position="222"/>
        <end position="245"/>
    </location>
</feature>
<dbReference type="Proteomes" id="UP000189177">
    <property type="component" value="Unassembled WGS sequence"/>
</dbReference>
<dbReference type="NCBIfam" id="NF037997">
    <property type="entry name" value="Na_Pi_symport"/>
    <property type="match status" value="1"/>
</dbReference>
<gene>
    <name evidence="8" type="ORF">B1A74_04410</name>
</gene>
<proteinExistence type="predicted"/>
<keyword evidence="9" id="KW-1185">Reference proteome</keyword>
<feature type="transmembrane region" description="Helical" evidence="7">
    <location>
        <begin position="144"/>
        <end position="161"/>
    </location>
</feature>
<accession>A0A1V3A019</accession>
<keyword evidence="5 7" id="KW-0472">Membrane</keyword>
<feature type="compositionally biased region" description="Basic and acidic residues" evidence="6">
    <location>
        <begin position="556"/>
        <end position="566"/>
    </location>
</feature>
<evidence type="ECO:0000256" key="4">
    <source>
        <dbReference type="ARBA" id="ARBA00022989"/>
    </source>
</evidence>
<feature type="transmembrane region" description="Helical" evidence="7">
    <location>
        <begin position="294"/>
        <end position="317"/>
    </location>
</feature>
<dbReference type="InterPro" id="IPR003841">
    <property type="entry name" value="Na/Pi_transpt"/>
</dbReference>
<feature type="transmembrane region" description="Helical" evidence="7">
    <location>
        <begin position="252"/>
        <end position="274"/>
    </location>
</feature>
<keyword evidence="4 7" id="KW-1133">Transmembrane helix</keyword>
<dbReference type="Pfam" id="PF02690">
    <property type="entry name" value="Na_Pi_cotrans"/>
    <property type="match status" value="2"/>
</dbReference>
<feature type="transmembrane region" description="Helical" evidence="7">
    <location>
        <begin position="12"/>
        <end position="34"/>
    </location>
</feature>